<proteinExistence type="predicted"/>
<dbReference type="PRINTS" id="PR00947">
    <property type="entry name" value="CUTICLE"/>
</dbReference>
<evidence type="ECO:0000256" key="1">
    <source>
        <dbReference type="ARBA" id="ARBA00022460"/>
    </source>
</evidence>
<accession>A0AAW1DQD0</accession>
<dbReference type="Pfam" id="PF00379">
    <property type="entry name" value="Chitin_bind_4"/>
    <property type="match status" value="1"/>
</dbReference>
<evidence type="ECO:0000313" key="5">
    <source>
        <dbReference type="Proteomes" id="UP001461498"/>
    </source>
</evidence>
<dbReference type="PANTHER" id="PTHR12236:SF95">
    <property type="entry name" value="CUTICULAR PROTEIN 76BD, ISOFORM C-RELATED"/>
    <property type="match status" value="1"/>
</dbReference>
<evidence type="ECO:0000256" key="3">
    <source>
        <dbReference type="SAM" id="MobiDB-lite"/>
    </source>
</evidence>
<evidence type="ECO:0000313" key="4">
    <source>
        <dbReference type="EMBL" id="KAK9511368.1"/>
    </source>
</evidence>
<dbReference type="GO" id="GO:0005615">
    <property type="term" value="C:extracellular space"/>
    <property type="evidence" value="ECO:0007669"/>
    <property type="project" value="TreeGrafter"/>
</dbReference>
<feature type="region of interest" description="Disordered" evidence="3">
    <location>
        <begin position="118"/>
        <end position="144"/>
    </location>
</feature>
<evidence type="ECO:0008006" key="6">
    <source>
        <dbReference type="Google" id="ProtNLM"/>
    </source>
</evidence>
<comment type="caution">
    <text evidence="4">The sequence shown here is derived from an EMBL/GenBank/DDBJ whole genome shotgun (WGS) entry which is preliminary data.</text>
</comment>
<reference evidence="4 5" key="1">
    <citation type="submission" date="2022-12" db="EMBL/GenBank/DDBJ databases">
        <title>Chromosome-level genome assembly of true bugs.</title>
        <authorList>
            <person name="Ma L."/>
            <person name="Li H."/>
        </authorList>
    </citation>
    <scope>NUCLEOTIDE SEQUENCE [LARGE SCALE GENOMIC DNA]</scope>
    <source>
        <strain evidence="4">Lab_2022b</strain>
    </source>
</reference>
<feature type="compositionally biased region" description="Basic and acidic residues" evidence="3">
    <location>
        <begin position="135"/>
        <end position="144"/>
    </location>
</feature>
<dbReference type="GO" id="GO:0042302">
    <property type="term" value="F:structural constituent of cuticle"/>
    <property type="evidence" value="ECO:0007669"/>
    <property type="project" value="UniProtKB-UniRule"/>
</dbReference>
<dbReference type="PROSITE" id="PS51155">
    <property type="entry name" value="CHIT_BIND_RR_2"/>
    <property type="match status" value="1"/>
</dbReference>
<name>A0AAW1DQD0_9HEMI</name>
<dbReference type="GO" id="GO:0031012">
    <property type="term" value="C:extracellular matrix"/>
    <property type="evidence" value="ECO:0007669"/>
    <property type="project" value="TreeGrafter"/>
</dbReference>
<dbReference type="InterPro" id="IPR051217">
    <property type="entry name" value="Insect_Cuticle_Struc_Prot"/>
</dbReference>
<dbReference type="EMBL" id="JAPXFL010000001">
    <property type="protein sequence ID" value="KAK9511368.1"/>
    <property type="molecule type" value="Genomic_DNA"/>
</dbReference>
<keyword evidence="1 2" id="KW-0193">Cuticle</keyword>
<gene>
    <name evidence="4" type="ORF">O3M35_000036</name>
</gene>
<dbReference type="PROSITE" id="PS00233">
    <property type="entry name" value="CHIT_BIND_RR_1"/>
    <property type="match status" value="1"/>
</dbReference>
<dbReference type="PANTHER" id="PTHR12236">
    <property type="entry name" value="STRUCTURAL CONTITUENT OF CUTICLE"/>
    <property type="match status" value="1"/>
</dbReference>
<organism evidence="4 5">
    <name type="scientific">Rhynocoris fuscipes</name>
    <dbReference type="NCBI Taxonomy" id="488301"/>
    <lineage>
        <taxon>Eukaryota</taxon>
        <taxon>Metazoa</taxon>
        <taxon>Ecdysozoa</taxon>
        <taxon>Arthropoda</taxon>
        <taxon>Hexapoda</taxon>
        <taxon>Insecta</taxon>
        <taxon>Pterygota</taxon>
        <taxon>Neoptera</taxon>
        <taxon>Paraneoptera</taxon>
        <taxon>Hemiptera</taxon>
        <taxon>Heteroptera</taxon>
        <taxon>Panheteroptera</taxon>
        <taxon>Cimicomorpha</taxon>
        <taxon>Reduviidae</taxon>
        <taxon>Harpactorinae</taxon>
        <taxon>Harpactorini</taxon>
        <taxon>Rhynocoris</taxon>
    </lineage>
</organism>
<sequence length="144" mass="16213">MDMVLSSRLKDVMWGSDKKAILLCGVLAVAFAEYYEQSHDDGAAYEHHEDNTPAHYSFEYAVHDPITGDEKSQHEERYGDYVKGYYTVKEADGSTRHVQYTADNHNGFNAEVVKVGGNSADAEDGHGESQISVHQEPHQELYHH</sequence>
<evidence type="ECO:0000256" key="2">
    <source>
        <dbReference type="PROSITE-ProRule" id="PRU00497"/>
    </source>
</evidence>
<keyword evidence="5" id="KW-1185">Reference proteome</keyword>
<dbReference type="InterPro" id="IPR000618">
    <property type="entry name" value="Insect_cuticle"/>
</dbReference>
<dbReference type="Proteomes" id="UP001461498">
    <property type="component" value="Unassembled WGS sequence"/>
</dbReference>
<protein>
    <recommendedName>
        <fullName evidence="6">Cuticle protein</fullName>
    </recommendedName>
</protein>
<dbReference type="InterPro" id="IPR031311">
    <property type="entry name" value="CHIT_BIND_RR_consensus"/>
</dbReference>
<dbReference type="AlphaFoldDB" id="A0AAW1DQD0"/>